<dbReference type="RefSeq" id="WP_015793104.1">
    <property type="nucleotide sequence ID" value="NC_013131.1"/>
</dbReference>
<keyword evidence="3" id="KW-0326">Glycosidase</keyword>
<dbReference type="GO" id="GO:0005975">
    <property type="term" value="P:carbohydrate metabolic process"/>
    <property type="evidence" value="ECO:0007669"/>
    <property type="project" value="InterPro"/>
</dbReference>
<evidence type="ECO:0000259" key="4">
    <source>
        <dbReference type="Pfam" id="PF00933"/>
    </source>
</evidence>
<keyword evidence="2 5" id="KW-0378">Hydrolase</keyword>
<sequence length="482" mass="49719">MSELDVVIARVLQPGFVGTSPPDWLRRRLAGGLGSVILFAANMESPEQARTLTNELRAENPDVFVAVDEEAGDITRLEAATGSSYPGNLALGAIDDIALTEATARSIGALVHSAGIDLTYAPVADVNTEPRNPVIGARSFGADPALVARHVAATVRGLHTAGVAACAKHFPGHGDTVIDSHFGLPTVTATLEQLRHDTLPPFSAAVAAGVRAVMVAHLLMPEFDTEHPASVSPAVIGGLLRTELGFDGLAVSDAIGMAAVRERYGLASAAVRALVAGIDMVCVDSDSTDADLAAITDAITAALRDGTLSEARLVEAAEKVAGFAAWRREARDASVSVFDAPLGDGLAAARRAVAVLRADDGALPLKSAPHVVEVDLPRSMADHLATLLPGTTNSKLSDTIDAAAATGSFAIPADQPLVVVVRGIQRSPEDLDRVARLVKERPDAIVVDLGVAHIDPGGAAWVAGYGVSRVSLQAVAEVLAGR</sequence>
<dbReference type="GO" id="GO:0004553">
    <property type="term" value="F:hydrolase activity, hydrolyzing O-glycosyl compounds"/>
    <property type="evidence" value="ECO:0007669"/>
    <property type="project" value="InterPro"/>
</dbReference>
<dbReference type="OrthoDB" id="9805821at2"/>
<dbReference type="InterPro" id="IPR050226">
    <property type="entry name" value="NagZ_Beta-hexosaminidase"/>
</dbReference>
<dbReference type="InterPro" id="IPR001764">
    <property type="entry name" value="Glyco_hydro_3_N"/>
</dbReference>
<evidence type="ECO:0000256" key="3">
    <source>
        <dbReference type="ARBA" id="ARBA00023295"/>
    </source>
</evidence>
<dbReference type="Proteomes" id="UP000000851">
    <property type="component" value="Chromosome"/>
</dbReference>
<dbReference type="CAZy" id="GH3">
    <property type="family name" value="Glycoside Hydrolase Family 3"/>
</dbReference>
<dbReference type="SUPFAM" id="SSF51445">
    <property type="entry name" value="(Trans)glycosidases"/>
    <property type="match status" value="1"/>
</dbReference>
<reference evidence="5 6" key="1">
    <citation type="journal article" date="2009" name="Stand. Genomic Sci.">
        <title>Complete genome sequence of Catenulispora acidiphila type strain (ID 139908).</title>
        <authorList>
            <person name="Copeland A."/>
            <person name="Lapidus A."/>
            <person name="Glavina Del Rio T."/>
            <person name="Nolan M."/>
            <person name="Lucas S."/>
            <person name="Chen F."/>
            <person name="Tice H."/>
            <person name="Cheng J.F."/>
            <person name="Bruce D."/>
            <person name="Goodwin L."/>
            <person name="Pitluck S."/>
            <person name="Mikhailova N."/>
            <person name="Pati A."/>
            <person name="Ivanova N."/>
            <person name="Mavromatis K."/>
            <person name="Chen A."/>
            <person name="Palaniappan K."/>
            <person name="Chain P."/>
            <person name="Land M."/>
            <person name="Hauser L."/>
            <person name="Chang Y.J."/>
            <person name="Jeffries C.D."/>
            <person name="Chertkov O."/>
            <person name="Brettin T."/>
            <person name="Detter J.C."/>
            <person name="Han C."/>
            <person name="Ali Z."/>
            <person name="Tindall B.J."/>
            <person name="Goker M."/>
            <person name="Bristow J."/>
            <person name="Eisen J.A."/>
            <person name="Markowitz V."/>
            <person name="Hugenholtz P."/>
            <person name="Kyrpides N.C."/>
            <person name="Klenk H.P."/>
        </authorList>
    </citation>
    <scope>NUCLEOTIDE SEQUENCE [LARGE SCALE GENOMIC DNA]</scope>
    <source>
        <strain evidence="6">DSM 44928 / JCM 14897 / NBRC 102108 / NRRL B-24433 / ID139908</strain>
    </source>
</reference>
<keyword evidence="6" id="KW-1185">Reference proteome</keyword>
<dbReference type="PANTHER" id="PTHR30480:SF16">
    <property type="entry name" value="GLYCOSIDE HYDROLASE FAMILY 3 DOMAIN PROTEIN"/>
    <property type="match status" value="1"/>
</dbReference>
<dbReference type="Pfam" id="PF00933">
    <property type="entry name" value="Glyco_hydro_3"/>
    <property type="match status" value="1"/>
</dbReference>
<evidence type="ECO:0000256" key="1">
    <source>
        <dbReference type="ARBA" id="ARBA00005336"/>
    </source>
</evidence>
<evidence type="ECO:0000313" key="6">
    <source>
        <dbReference type="Proteomes" id="UP000000851"/>
    </source>
</evidence>
<comment type="similarity">
    <text evidence="1">Belongs to the glycosyl hydrolase 3 family.</text>
</comment>
<dbReference type="FunCoup" id="C7PWC7">
    <property type="interactions" value="23"/>
</dbReference>
<protein>
    <submittedName>
        <fullName evidence="5">Glycoside hydrolase family 3 domain protein</fullName>
    </submittedName>
</protein>
<name>C7PWC7_CATAD</name>
<dbReference type="GO" id="GO:0009254">
    <property type="term" value="P:peptidoglycan turnover"/>
    <property type="evidence" value="ECO:0007669"/>
    <property type="project" value="TreeGrafter"/>
</dbReference>
<dbReference type="AlphaFoldDB" id="C7PWC7"/>
<dbReference type="KEGG" id="cai:Caci_4512"/>
<evidence type="ECO:0000256" key="2">
    <source>
        <dbReference type="ARBA" id="ARBA00022801"/>
    </source>
</evidence>
<dbReference type="STRING" id="479433.Caci_4512"/>
<dbReference type="EMBL" id="CP001700">
    <property type="protein sequence ID" value="ACU73375.1"/>
    <property type="molecule type" value="Genomic_DNA"/>
</dbReference>
<dbReference type="PRINTS" id="PR00133">
    <property type="entry name" value="GLHYDRLASE3"/>
</dbReference>
<feature type="domain" description="Glycoside hydrolase family 3 N-terminal" evidence="4">
    <location>
        <begin position="32"/>
        <end position="321"/>
    </location>
</feature>
<dbReference type="HOGENOM" id="CLU_008392_5_3_11"/>
<dbReference type="eggNOG" id="COG1472">
    <property type="taxonomic scope" value="Bacteria"/>
</dbReference>
<evidence type="ECO:0000313" key="5">
    <source>
        <dbReference type="EMBL" id="ACU73375.1"/>
    </source>
</evidence>
<dbReference type="InParanoid" id="C7PWC7"/>
<organism evidence="5 6">
    <name type="scientific">Catenulispora acidiphila (strain DSM 44928 / JCM 14897 / NBRC 102108 / NRRL B-24433 / ID139908)</name>
    <dbReference type="NCBI Taxonomy" id="479433"/>
    <lineage>
        <taxon>Bacteria</taxon>
        <taxon>Bacillati</taxon>
        <taxon>Actinomycetota</taxon>
        <taxon>Actinomycetes</taxon>
        <taxon>Catenulisporales</taxon>
        <taxon>Catenulisporaceae</taxon>
        <taxon>Catenulispora</taxon>
    </lineage>
</organism>
<dbReference type="InterPro" id="IPR036962">
    <property type="entry name" value="Glyco_hydro_3_N_sf"/>
</dbReference>
<proteinExistence type="inferred from homology"/>
<gene>
    <name evidence="5" type="ordered locus">Caci_4512</name>
</gene>
<accession>C7PWC7</accession>
<dbReference type="Gene3D" id="3.20.20.300">
    <property type="entry name" value="Glycoside hydrolase, family 3, N-terminal domain"/>
    <property type="match status" value="1"/>
</dbReference>
<dbReference type="InterPro" id="IPR017853">
    <property type="entry name" value="GH"/>
</dbReference>
<dbReference type="PANTHER" id="PTHR30480">
    <property type="entry name" value="BETA-HEXOSAMINIDASE-RELATED"/>
    <property type="match status" value="1"/>
</dbReference>